<protein>
    <submittedName>
        <fullName evidence="1">Uncharacterized protein</fullName>
    </submittedName>
</protein>
<accession>X0V1Z9</accession>
<name>X0V1Z9_9ZZZZ</name>
<sequence length="179" mass="21061">MLLKKIQQQFEKIYQLPQDLSIEDFLINEETLEKLQGKQCNPLTTPNLKGLMLLLPEEDELSLAIYLNEQVMNNLYKHSPFLGLNETNIHDFCIMAEEVSHFLYATWKARHSIQITRLELELQAEVDKFIICTFYCSNHETCFDRIILKELLFETFNLEKGLSVELKNRYSTANKFALH</sequence>
<feature type="non-terminal residue" evidence="1">
    <location>
        <position position="179"/>
    </location>
</feature>
<reference evidence="1" key="1">
    <citation type="journal article" date="2014" name="Front. Microbiol.">
        <title>High frequency of phylogenetically diverse reductive dehalogenase-homologous genes in deep subseafloor sedimentary metagenomes.</title>
        <authorList>
            <person name="Kawai M."/>
            <person name="Futagami T."/>
            <person name="Toyoda A."/>
            <person name="Takaki Y."/>
            <person name="Nishi S."/>
            <person name="Hori S."/>
            <person name="Arai W."/>
            <person name="Tsubouchi T."/>
            <person name="Morono Y."/>
            <person name="Uchiyama I."/>
            <person name="Ito T."/>
            <person name="Fujiyama A."/>
            <person name="Inagaki F."/>
            <person name="Takami H."/>
        </authorList>
    </citation>
    <scope>NUCLEOTIDE SEQUENCE</scope>
    <source>
        <strain evidence="1">Expedition CK06-06</strain>
    </source>
</reference>
<evidence type="ECO:0000313" key="1">
    <source>
        <dbReference type="EMBL" id="GAG12124.1"/>
    </source>
</evidence>
<dbReference type="AlphaFoldDB" id="X0V1Z9"/>
<dbReference type="EMBL" id="BARS01024816">
    <property type="protein sequence ID" value="GAG12124.1"/>
    <property type="molecule type" value="Genomic_DNA"/>
</dbReference>
<gene>
    <name evidence="1" type="ORF">S01H1_39336</name>
</gene>
<comment type="caution">
    <text evidence="1">The sequence shown here is derived from an EMBL/GenBank/DDBJ whole genome shotgun (WGS) entry which is preliminary data.</text>
</comment>
<organism evidence="1">
    <name type="scientific">marine sediment metagenome</name>
    <dbReference type="NCBI Taxonomy" id="412755"/>
    <lineage>
        <taxon>unclassified sequences</taxon>
        <taxon>metagenomes</taxon>
        <taxon>ecological metagenomes</taxon>
    </lineage>
</organism>
<proteinExistence type="predicted"/>